<evidence type="ECO:0000256" key="10">
    <source>
        <dbReference type="ARBA" id="ARBA00023136"/>
    </source>
</evidence>
<evidence type="ECO:0000256" key="6">
    <source>
        <dbReference type="ARBA" id="ARBA00022692"/>
    </source>
</evidence>
<dbReference type="FunFam" id="2.60.40.10:FF:000163">
    <property type="entry name" value="peroxidasin homolog"/>
    <property type="match status" value="1"/>
</dbReference>
<evidence type="ECO:0000256" key="5">
    <source>
        <dbReference type="ARBA" id="ARBA00022614"/>
    </source>
</evidence>
<dbReference type="InterPro" id="IPR036179">
    <property type="entry name" value="Ig-like_dom_sf"/>
</dbReference>
<feature type="domain" description="Ig-like" evidence="15">
    <location>
        <begin position="450"/>
        <end position="534"/>
    </location>
</feature>
<keyword evidence="8" id="KW-0677">Repeat</keyword>
<dbReference type="InterPro" id="IPR003591">
    <property type="entry name" value="Leu-rich_rpt_typical-subtyp"/>
</dbReference>
<dbReference type="InterPro" id="IPR003599">
    <property type="entry name" value="Ig_sub"/>
</dbReference>
<keyword evidence="7" id="KW-0732">Signal</keyword>
<dbReference type="SUPFAM" id="SSF52058">
    <property type="entry name" value="L domain-like"/>
    <property type="match status" value="1"/>
</dbReference>
<evidence type="ECO:0000313" key="16">
    <source>
        <dbReference type="EMBL" id="CEK85507.1"/>
    </source>
</evidence>
<dbReference type="PROSITE" id="PS50835">
    <property type="entry name" value="IG_LIKE"/>
    <property type="match status" value="4"/>
</dbReference>
<keyword evidence="10" id="KW-0472">Membrane</keyword>
<keyword evidence="6" id="KW-0812">Transmembrane</keyword>
<dbReference type="InterPro" id="IPR050467">
    <property type="entry name" value="LRFN"/>
</dbReference>
<dbReference type="InterPro" id="IPR032675">
    <property type="entry name" value="LRR_dom_sf"/>
</dbReference>
<keyword evidence="12" id="KW-0325">Glycoprotein</keyword>
<evidence type="ECO:0000256" key="11">
    <source>
        <dbReference type="ARBA" id="ARBA00023157"/>
    </source>
</evidence>
<dbReference type="FunFam" id="2.60.40.10:FF:000032">
    <property type="entry name" value="palladin isoform X1"/>
    <property type="match status" value="1"/>
</dbReference>
<evidence type="ECO:0000256" key="12">
    <source>
        <dbReference type="ARBA" id="ARBA00023180"/>
    </source>
</evidence>
<feature type="domain" description="Ig-like" evidence="15">
    <location>
        <begin position="357"/>
        <end position="443"/>
    </location>
</feature>
<dbReference type="FunFam" id="2.60.40.10:FF:000299">
    <property type="entry name" value="protogenin isoform X2"/>
    <property type="match status" value="1"/>
</dbReference>
<keyword evidence="5" id="KW-0433">Leucine-rich repeat</keyword>
<dbReference type="Pfam" id="PF07679">
    <property type="entry name" value="I-set"/>
    <property type="match status" value="4"/>
</dbReference>
<comment type="similarity">
    <text evidence="3">Belongs to the immunoglobulin superfamily. DCC family.</text>
</comment>
<dbReference type="PRINTS" id="PR01838">
    <property type="entry name" value="NCAMFAMILY"/>
</dbReference>
<dbReference type="SMART" id="SM00409">
    <property type="entry name" value="IG"/>
    <property type="match status" value="4"/>
</dbReference>
<protein>
    <recommendedName>
        <fullName evidence="14">Cell adhesion molecule-related/down-regulated by oncogenes</fullName>
    </recommendedName>
</protein>
<evidence type="ECO:0000256" key="1">
    <source>
        <dbReference type="ARBA" id="ARBA00004167"/>
    </source>
</evidence>
<dbReference type="GO" id="GO:0005886">
    <property type="term" value="C:plasma membrane"/>
    <property type="evidence" value="ECO:0007669"/>
    <property type="project" value="UniProtKB-SubCell"/>
</dbReference>
<gene>
    <name evidence="16" type="primary">ORF148563</name>
</gene>
<evidence type="ECO:0000256" key="13">
    <source>
        <dbReference type="ARBA" id="ARBA00023319"/>
    </source>
</evidence>
<dbReference type="Gene3D" id="2.60.40.10">
    <property type="entry name" value="Immunoglobulins"/>
    <property type="match status" value="4"/>
</dbReference>
<dbReference type="AlphaFoldDB" id="A0A0B7AY06"/>
<dbReference type="InterPro" id="IPR003598">
    <property type="entry name" value="Ig_sub2"/>
</dbReference>
<proteinExistence type="inferred from homology"/>
<dbReference type="InterPro" id="IPR007110">
    <property type="entry name" value="Ig-like_dom"/>
</dbReference>
<keyword evidence="4" id="KW-1003">Cell membrane</keyword>
<dbReference type="PROSITE" id="PS51450">
    <property type="entry name" value="LRR"/>
    <property type="match status" value="1"/>
</dbReference>
<dbReference type="GO" id="GO:0007155">
    <property type="term" value="P:cell adhesion"/>
    <property type="evidence" value="ECO:0007669"/>
    <property type="project" value="InterPro"/>
</dbReference>
<dbReference type="EMBL" id="HACG01038642">
    <property type="protein sequence ID" value="CEK85507.1"/>
    <property type="molecule type" value="Transcribed_RNA"/>
</dbReference>
<dbReference type="SMART" id="SM00408">
    <property type="entry name" value="IGc2"/>
    <property type="match status" value="4"/>
</dbReference>
<dbReference type="InterPro" id="IPR001611">
    <property type="entry name" value="Leu-rich_rpt"/>
</dbReference>
<name>A0A0B7AY06_9EUPU</name>
<dbReference type="Gene3D" id="3.80.10.10">
    <property type="entry name" value="Ribonuclease Inhibitor"/>
    <property type="match status" value="2"/>
</dbReference>
<feature type="domain" description="Ig-like" evidence="15">
    <location>
        <begin position="171"/>
        <end position="259"/>
    </location>
</feature>
<reference evidence="16" key="1">
    <citation type="submission" date="2014-12" db="EMBL/GenBank/DDBJ databases">
        <title>Insight into the proteome of Arion vulgaris.</title>
        <authorList>
            <person name="Aradska J."/>
            <person name="Bulat T."/>
            <person name="Smidak R."/>
            <person name="Sarate P."/>
            <person name="Gangsoo J."/>
            <person name="Sialana F."/>
            <person name="Bilban M."/>
            <person name="Lubec G."/>
        </authorList>
    </citation>
    <scope>NUCLEOTIDE SEQUENCE</scope>
    <source>
        <tissue evidence="16">Skin</tissue>
    </source>
</reference>
<evidence type="ECO:0000256" key="4">
    <source>
        <dbReference type="ARBA" id="ARBA00022475"/>
    </source>
</evidence>
<dbReference type="SUPFAM" id="SSF48726">
    <property type="entry name" value="Immunoglobulin"/>
    <property type="match status" value="4"/>
</dbReference>
<dbReference type="InterPro" id="IPR000483">
    <property type="entry name" value="Cys-rich_flank_reg_C"/>
</dbReference>
<dbReference type="Pfam" id="PF13855">
    <property type="entry name" value="LRR_8"/>
    <property type="match status" value="1"/>
</dbReference>
<dbReference type="SMART" id="SM00082">
    <property type="entry name" value="LRRCT"/>
    <property type="match status" value="1"/>
</dbReference>
<evidence type="ECO:0000256" key="9">
    <source>
        <dbReference type="ARBA" id="ARBA00022989"/>
    </source>
</evidence>
<accession>A0A0B7AY06</accession>
<comment type="subcellular location">
    <subcellularLocation>
        <location evidence="2">Cell membrane</location>
    </subcellularLocation>
    <subcellularLocation>
        <location evidence="1">Membrane</location>
        <topology evidence="1">Single-pass membrane protein</topology>
    </subcellularLocation>
</comment>
<dbReference type="PANTHER" id="PTHR45842:SF22">
    <property type="entry name" value="INSULIN-LIKE GROWTH FACTOR-BINDING PROTEIN COMPLEX ACID LABILE SUBUNIT ISOFORM X1"/>
    <property type="match status" value="1"/>
</dbReference>
<evidence type="ECO:0000256" key="3">
    <source>
        <dbReference type="ARBA" id="ARBA00009588"/>
    </source>
</evidence>
<dbReference type="SMART" id="SM00369">
    <property type="entry name" value="LRR_TYP"/>
    <property type="match status" value="4"/>
</dbReference>
<evidence type="ECO:0000256" key="7">
    <source>
        <dbReference type="ARBA" id="ARBA00022729"/>
    </source>
</evidence>
<dbReference type="InterPro" id="IPR013098">
    <property type="entry name" value="Ig_I-set"/>
</dbReference>
<evidence type="ECO:0000259" key="15">
    <source>
        <dbReference type="PROSITE" id="PS50835"/>
    </source>
</evidence>
<dbReference type="PANTHER" id="PTHR45842">
    <property type="entry name" value="SYNAPTIC ADHESION-LIKE MOLECULE SALM"/>
    <property type="match status" value="1"/>
</dbReference>
<keyword evidence="9" id="KW-1133">Transmembrane helix</keyword>
<dbReference type="InterPro" id="IPR013783">
    <property type="entry name" value="Ig-like_fold"/>
</dbReference>
<evidence type="ECO:0000256" key="14">
    <source>
        <dbReference type="ARBA" id="ARBA00069893"/>
    </source>
</evidence>
<dbReference type="FunFam" id="2.60.40.10:FF:000273">
    <property type="entry name" value="contactin-3 isoform X1"/>
    <property type="match status" value="1"/>
</dbReference>
<evidence type="ECO:0000256" key="2">
    <source>
        <dbReference type="ARBA" id="ARBA00004236"/>
    </source>
</evidence>
<dbReference type="InterPro" id="IPR009138">
    <property type="entry name" value="Neural_cell_adh"/>
</dbReference>
<keyword evidence="11" id="KW-1015">Disulfide bond</keyword>
<feature type="domain" description="Ig-like" evidence="15">
    <location>
        <begin position="267"/>
        <end position="352"/>
    </location>
</feature>
<evidence type="ECO:0000256" key="8">
    <source>
        <dbReference type="ARBA" id="ARBA00022737"/>
    </source>
</evidence>
<organism evidence="16">
    <name type="scientific">Arion vulgaris</name>
    <dbReference type="NCBI Taxonomy" id="1028688"/>
    <lineage>
        <taxon>Eukaryota</taxon>
        <taxon>Metazoa</taxon>
        <taxon>Spiralia</taxon>
        <taxon>Lophotrochozoa</taxon>
        <taxon>Mollusca</taxon>
        <taxon>Gastropoda</taxon>
        <taxon>Heterobranchia</taxon>
        <taxon>Euthyneura</taxon>
        <taxon>Panpulmonata</taxon>
        <taxon>Eupulmonata</taxon>
        <taxon>Stylommatophora</taxon>
        <taxon>Helicina</taxon>
        <taxon>Arionoidea</taxon>
        <taxon>Arionidae</taxon>
        <taxon>Arion</taxon>
    </lineage>
</organism>
<keyword evidence="13" id="KW-0393">Immunoglobulin domain</keyword>
<sequence length="630" mass="70458">MFINMETIPEVPADTTVLDLRFNKIQKIPIGTFPQLPHLNTLLLNNNEIQELEEGSFEGLPELRNLYLYKNKIQTIHPNTFRQIPHLEQLFLHNNELSKFPENLFDANTNLRRLRLDSNSLVCDCDMMWLADMLKEKSGYTQAAVICRYPSKFHGRSLMSIAKEDFHCEKPKIVMQPKDVDVTFGNTVYFSCRAEGDPNPEIIWSHNDNVINTNVEERYNILQNGTLMIESAQDSDKGVYECIARNAAGTVKTGKAELRYMGDQEIPKFMEVPNDITAVEGDDAELPCHAMGNPRPDITWTHNSDPISNNIRARKLDNGALVISNIRVSDAGQYECSASNSMKTISSSARIRVLVRPVILSAPADVSIVQGSTVDFACEARGDTQPVLTWTKDGELLRNTGRYQILKNGEMLRIHNVVASDQGTYTCKAENAAGSITASGRLRMVENAVPSFSQSSELVSATGGTDIKLICAAEGKPDPVYDWMRDGRVLQSRNRFIIHAGELSITNVQAHDAGRFDCVAENSLGKSTRSIFLQVQGTNTARIGDQFVSNAIPQATRQVNSAVNTTISQLFDPTRSHTVQDLLSAFRYPTPEALDLEQKKYLNRHLRLFSVMSVKVTAIIWMDMKHLTKS</sequence>